<evidence type="ECO:0000313" key="2">
    <source>
        <dbReference type="Proteomes" id="UP000076128"/>
    </source>
</evidence>
<protein>
    <submittedName>
        <fullName evidence="1">Uncharacterized protein</fullName>
    </submittedName>
</protein>
<reference evidence="1 2" key="1">
    <citation type="submission" date="2015-09" db="EMBL/GenBank/DDBJ databases">
        <title>Complete genome sequence of Defluviimonas alba cai42t isolated from an oilfield in Xinjiang.</title>
        <authorList>
            <person name="Geng S."/>
            <person name="Pan X."/>
            <person name="Wu X."/>
        </authorList>
    </citation>
    <scope>NUCLEOTIDE SEQUENCE [LARGE SCALE GENOMIC DNA]</scope>
    <source>
        <strain evidence="2">cai42</strain>
    </source>
</reference>
<dbReference type="OrthoDB" id="7876814at2"/>
<dbReference type="KEGG" id="daa:AKL17_0733"/>
<dbReference type="Proteomes" id="UP000076128">
    <property type="component" value="Chromosome"/>
</dbReference>
<dbReference type="EMBL" id="CP012661">
    <property type="protein sequence ID" value="AMY67992.1"/>
    <property type="molecule type" value="Genomic_DNA"/>
</dbReference>
<dbReference type="AlphaFoldDB" id="A0A159YZH2"/>
<organism evidence="1 2">
    <name type="scientific">Frigidibacter mobilis</name>
    <dbReference type="NCBI Taxonomy" id="1335048"/>
    <lineage>
        <taxon>Bacteria</taxon>
        <taxon>Pseudomonadati</taxon>
        <taxon>Pseudomonadota</taxon>
        <taxon>Alphaproteobacteria</taxon>
        <taxon>Rhodobacterales</taxon>
        <taxon>Paracoccaceae</taxon>
        <taxon>Frigidibacter</taxon>
    </lineage>
</organism>
<dbReference type="STRING" id="1335048.AKL17_0733"/>
<name>A0A159YZH2_9RHOB</name>
<evidence type="ECO:0000313" key="1">
    <source>
        <dbReference type="EMBL" id="AMY67992.1"/>
    </source>
</evidence>
<dbReference type="RefSeq" id="WP_066809797.1">
    <property type="nucleotide sequence ID" value="NZ_CP012661.1"/>
</dbReference>
<gene>
    <name evidence="1" type="ORF">AKL17_0733</name>
</gene>
<accession>A0A159YZH2</accession>
<keyword evidence="2" id="KW-1185">Reference proteome</keyword>
<proteinExistence type="predicted"/>
<sequence>MLDKTITNALLALRAQIIRENLDGLEHVNALLIQRGIDPAAQHVRRKIPVDSCKQREVKMIVLEALRGGAKRPAEIGAHFIACKPEVAPDRAMLRVYRAIYKMRDGGAVVKDGGAWRLAQ</sequence>